<protein>
    <submittedName>
        <fullName evidence="2">Uncharacterized protein</fullName>
    </submittedName>
</protein>
<organism evidence="2 3">
    <name type="scientific">Mixta gaviniae</name>
    <dbReference type="NCBI Taxonomy" id="665914"/>
    <lineage>
        <taxon>Bacteria</taxon>
        <taxon>Pseudomonadati</taxon>
        <taxon>Pseudomonadota</taxon>
        <taxon>Gammaproteobacteria</taxon>
        <taxon>Enterobacterales</taxon>
        <taxon>Erwiniaceae</taxon>
        <taxon>Mixta</taxon>
    </lineage>
</organism>
<feature type="compositionally biased region" description="Polar residues" evidence="1">
    <location>
        <begin position="22"/>
        <end position="34"/>
    </location>
</feature>
<dbReference type="KEGG" id="pgz:C2E15_19815"/>
<proteinExistence type="predicted"/>
<evidence type="ECO:0000313" key="3">
    <source>
        <dbReference type="Proteomes" id="UP000238365"/>
    </source>
</evidence>
<accession>A0A2L0IKI1</accession>
<evidence type="ECO:0000256" key="1">
    <source>
        <dbReference type="SAM" id="MobiDB-lite"/>
    </source>
</evidence>
<feature type="region of interest" description="Disordered" evidence="1">
    <location>
        <begin position="1"/>
        <end position="61"/>
    </location>
</feature>
<dbReference type="AlphaFoldDB" id="A0A2L0IKI1"/>
<sequence>MKNHSITRPGVKGGGTPPEKSVFNSSFTAKNGQPNRLLRRQPAELTRTTAGPMRRWRWPPG</sequence>
<dbReference type="Proteomes" id="UP000238365">
    <property type="component" value="Chromosome"/>
</dbReference>
<evidence type="ECO:0000313" key="2">
    <source>
        <dbReference type="EMBL" id="AUX95091.1"/>
    </source>
</evidence>
<dbReference type="EMBL" id="CP026377">
    <property type="protein sequence ID" value="AUX95091.1"/>
    <property type="molecule type" value="Genomic_DNA"/>
</dbReference>
<keyword evidence="3" id="KW-1185">Reference proteome</keyword>
<name>A0A2L0IKI1_9GAMM</name>
<reference evidence="2 3" key="1">
    <citation type="submission" date="2018-01" db="EMBL/GenBank/DDBJ databases">
        <title>Complete and assembled Genome of Pantoea gaviniae DSM22758T.</title>
        <authorList>
            <person name="Stevens M.J.A."/>
            <person name="Zurfluh K."/>
            <person name="Stephan R."/>
        </authorList>
    </citation>
    <scope>NUCLEOTIDE SEQUENCE [LARGE SCALE GENOMIC DNA]</scope>
    <source>
        <strain evidence="2 3">DSM 22758</strain>
    </source>
</reference>
<gene>
    <name evidence="2" type="ORF">C2E15_19815</name>
</gene>